<evidence type="ECO:0000313" key="1">
    <source>
        <dbReference type="EMBL" id="MDP9850393.1"/>
    </source>
</evidence>
<sequence length="738" mass="78853">MSSLFAGHSLFEAAKLRCQLTGESFQTARTEIADSGLVLTAPEPAQEMLEARVLAALLEKFGRHQPTAVGGPYGITRVSPRLAEIRVNVGRAQLPRWAAALAPIQHADGSMTGLAGLRWIETGKAIVLHLSSPGARIVLAGTFAKDWQRALAEATAGGRLLAGPGDAPIGPAERERAEQEEVRLSGCAAMLAGLLRRIIVVDQLAELPFNSESAVELRLRADSAGVLRLTDFSTGRARLSAPWVRLHVPAELWPSAVGAQRHGFSAGAAVRALLAAAPPLPEVIDRRPSNEFGDAAIEEGGDALALCMLAGLAIQPIAVAAATWALDVADRQLADPQAGYLFDEPGGWVANRRRYAEDWVNETGPVDPPGAIALLRDHTLDLSALGRLGYLPSVDVDAHPLLAARLPQEGTQILLALLDWALAAATRPAAPRYRWHQITPRAATEDFPRLLPHARWVAAHPLPGSQVPLQLRVDYGGSVNTFCYEIHAGPEGVPVWVHHAQPAMRFGTGPSLAAAIIMAEHAALESSLGAEKLRTAERRLLIPRSLPADADPTLPELITEAAPDGQVLDLFDLVASLRTFADQELHLAGGPEPGPTYTSAADGHWSGPDNRPELGSITAIVEQDYVLPATRDGEAANIASVDSTAYRRHLAAHRCALDPFAACYLAAADAAAGPLLFSTRHAAGVAALRDADFAVLQSLDPRPPSSDLERVILELPVEIGQIVDFFQQWYDRRYPSQE</sequence>
<keyword evidence="2" id="KW-1185">Reference proteome</keyword>
<accession>A0ABT9QUI1</accession>
<dbReference type="Proteomes" id="UP001225356">
    <property type="component" value="Unassembled WGS sequence"/>
</dbReference>
<dbReference type="RefSeq" id="WP_307569388.1">
    <property type="nucleotide sequence ID" value="NZ_JAUSQU010000003.1"/>
</dbReference>
<evidence type="ECO:0008006" key="3">
    <source>
        <dbReference type="Google" id="ProtNLM"/>
    </source>
</evidence>
<organism evidence="1 2">
    <name type="scientific">Streptosporangium lutulentum</name>
    <dbReference type="NCBI Taxonomy" id="1461250"/>
    <lineage>
        <taxon>Bacteria</taxon>
        <taxon>Bacillati</taxon>
        <taxon>Actinomycetota</taxon>
        <taxon>Actinomycetes</taxon>
        <taxon>Streptosporangiales</taxon>
        <taxon>Streptosporangiaceae</taxon>
        <taxon>Streptosporangium</taxon>
    </lineage>
</organism>
<reference evidence="1 2" key="1">
    <citation type="submission" date="2023-07" db="EMBL/GenBank/DDBJ databases">
        <title>Sequencing the genomes of 1000 actinobacteria strains.</title>
        <authorList>
            <person name="Klenk H.-P."/>
        </authorList>
    </citation>
    <scope>NUCLEOTIDE SEQUENCE [LARGE SCALE GENOMIC DNA]</scope>
    <source>
        <strain evidence="1 2">DSM 46740</strain>
    </source>
</reference>
<comment type="caution">
    <text evidence="1">The sequence shown here is derived from an EMBL/GenBank/DDBJ whole genome shotgun (WGS) entry which is preliminary data.</text>
</comment>
<proteinExistence type="predicted"/>
<gene>
    <name evidence="1" type="ORF">J2853_009689</name>
</gene>
<name>A0ABT9QUI1_9ACTN</name>
<protein>
    <recommendedName>
        <fullName evidence="3">YcaO domain-containing protein</fullName>
    </recommendedName>
</protein>
<dbReference type="EMBL" id="JAUSQU010000003">
    <property type="protein sequence ID" value="MDP9850393.1"/>
    <property type="molecule type" value="Genomic_DNA"/>
</dbReference>
<evidence type="ECO:0000313" key="2">
    <source>
        <dbReference type="Proteomes" id="UP001225356"/>
    </source>
</evidence>